<dbReference type="AlphaFoldDB" id="A0AAV2B5X0"/>
<dbReference type="GO" id="GO:0006915">
    <property type="term" value="P:apoptotic process"/>
    <property type="evidence" value="ECO:0007669"/>
    <property type="project" value="UniProtKB-KW"/>
</dbReference>
<dbReference type="Gene3D" id="3.10.20.90">
    <property type="entry name" value="Phosphatidylinositol 3-kinase Catalytic Subunit, Chain A, domain 1"/>
    <property type="match status" value="1"/>
</dbReference>
<keyword evidence="5" id="KW-0963">Cytoplasm</keyword>
<evidence type="ECO:0000256" key="4">
    <source>
        <dbReference type="ARBA" id="ARBA00022448"/>
    </source>
</evidence>
<evidence type="ECO:0000256" key="8">
    <source>
        <dbReference type="ARBA" id="ARBA00022853"/>
    </source>
</evidence>
<evidence type="ECO:0000256" key="5">
    <source>
        <dbReference type="ARBA" id="ARBA00022490"/>
    </source>
</evidence>
<organism evidence="14 15">
    <name type="scientific">Larinioides sclopetarius</name>
    <dbReference type="NCBI Taxonomy" id="280406"/>
    <lineage>
        <taxon>Eukaryota</taxon>
        <taxon>Metazoa</taxon>
        <taxon>Ecdysozoa</taxon>
        <taxon>Arthropoda</taxon>
        <taxon>Chelicerata</taxon>
        <taxon>Arachnida</taxon>
        <taxon>Araneae</taxon>
        <taxon>Araneomorphae</taxon>
        <taxon>Entelegynae</taxon>
        <taxon>Araneoidea</taxon>
        <taxon>Araneidae</taxon>
        <taxon>Larinioides</taxon>
    </lineage>
</organism>
<feature type="region of interest" description="Disordered" evidence="12">
    <location>
        <begin position="701"/>
        <end position="725"/>
    </location>
</feature>
<keyword evidence="10" id="KW-0539">Nucleus</keyword>
<keyword evidence="7" id="KW-0053">Apoptosis</keyword>
<dbReference type="Pfam" id="PF12057">
    <property type="entry name" value="BAG6"/>
    <property type="match status" value="1"/>
</dbReference>
<keyword evidence="9" id="KW-0143">Chaperone</keyword>
<dbReference type="SUPFAM" id="SSF54236">
    <property type="entry name" value="Ubiquitin-like"/>
    <property type="match status" value="1"/>
</dbReference>
<keyword evidence="6" id="KW-0964">Secreted</keyword>
<protein>
    <recommendedName>
        <fullName evidence="11">BCL2-associated athanogene 6</fullName>
    </recommendedName>
</protein>
<feature type="region of interest" description="Disordered" evidence="12">
    <location>
        <begin position="787"/>
        <end position="807"/>
    </location>
</feature>
<feature type="compositionally biased region" description="Polar residues" evidence="12">
    <location>
        <begin position="352"/>
        <end position="365"/>
    </location>
</feature>
<feature type="compositionally biased region" description="Basic and acidic residues" evidence="12">
    <location>
        <begin position="1047"/>
        <end position="1056"/>
    </location>
</feature>
<dbReference type="InterPro" id="IPR029071">
    <property type="entry name" value="Ubiquitin-like_domsf"/>
</dbReference>
<evidence type="ECO:0000256" key="1">
    <source>
        <dbReference type="ARBA" id="ARBA00004123"/>
    </source>
</evidence>
<keyword evidence="4" id="KW-0813">Transport</keyword>
<feature type="compositionally biased region" description="Polar residues" evidence="12">
    <location>
        <begin position="384"/>
        <end position="400"/>
    </location>
</feature>
<dbReference type="GO" id="GO:0071818">
    <property type="term" value="C:BAT3 complex"/>
    <property type="evidence" value="ECO:0007669"/>
    <property type="project" value="TreeGrafter"/>
</dbReference>
<feature type="compositionally biased region" description="Low complexity" evidence="12">
    <location>
        <begin position="794"/>
        <end position="807"/>
    </location>
</feature>
<dbReference type="InterPro" id="IPR000626">
    <property type="entry name" value="Ubiquitin-like_dom"/>
</dbReference>
<feature type="compositionally biased region" description="Low complexity" evidence="12">
    <location>
        <begin position="300"/>
        <end position="315"/>
    </location>
</feature>
<comment type="caution">
    <text evidence="14">The sequence shown here is derived from an EMBL/GenBank/DDBJ whole genome shotgun (WGS) entry which is preliminary data.</text>
</comment>
<dbReference type="GO" id="GO:0005576">
    <property type="term" value="C:extracellular region"/>
    <property type="evidence" value="ECO:0007669"/>
    <property type="project" value="UniProtKB-SubCell"/>
</dbReference>
<feature type="compositionally biased region" description="Polar residues" evidence="12">
    <location>
        <begin position="707"/>
        <end position="720"/>
    </location>
</feature>
<feature type="domain" description="Ubiquitin-like" evidence="13">
    <location>
        <begin position="2"/>
        <end position="63"/>
    </location>
</feature>
<dbReference type="EMBL" id="CAXIEN010000282">
    <property type="protein sequence ID" value="CAL1291399.1"/>
    <property type="molecule type" value="Genomic_DNA"/>
</dbReference>
<evidence type="ECO:0000256" key="6">
    <source>
        <dbReference type="ARBA" id="ARBA00022525"/>
    </source>
</evidence>
<dbReference type="InterPro" id="IPR048926">
    <property type="entry name" value="Bag6_BAGS"/>
</dbReference>
<evidence type="ECO:0000256" key="10">
    <source>
        <dbReference type="ARBA" id="ARBA00023242"/>
    </source>
</evidence>
<sequence>MLEVTVKTLDSQNHSFSVPDEITVKEFKDEIAPVLNIAADKQRLIFCGKILKDDKKLSEYDVNGKVIHVVQSLPPSQGNNSSSNGSTSSSSTTNARNHRDAAGFLLGAFTIPQDLVDPAQVQNIVQDVVSGMGEIGRNATVMSRASDDGSVDVHINLGRVPVQVPLQSEAQLRMNRVRHMLNRAEYLLGSIEEMTNSNNENVADSSSQTETETDEVPELDTANSNTSDVPNNSETSNSEDSVSGGRTHVNAQITSEVNINETPGLTSGPERFRFEGLAHAAQAAISAAFATAAAAARAATASVATPATSTAGTTAPLGTEPMDATPSENVPDFLAPLNIAPDPTVIAMDSLPSDSESPAQEPAQTESESASESDSNSHHPDCPLSSTRTPPSNGSASSSRRAPALVQPSVQTLANLLDDVMRINNRMQPCLEKCRDLIRTDPALSGRPLVDAHRLFSRVSQLMHFVSHAYHNLSDLHINFSQAPPRSPLVRIISSAHSPSLFQGIPMQAQISITTSSGILPNSSQSTTTTTANNANNDATRTATETRPVPAPRISQAPLITSVSSSTTSRSPLFVQRSQNPVVFMEVSPTSLTIDSISSLVPPSSSSAPTSDTTQTPTSTTAASSTTRDASSQSNEATDTQSSSPRVSAPNAAPSSTGQVPPLNIPFRNIIPVPLTSMGSLHTFDSGLPCHSVWALEPSRRRHNAGNARSQPNAQPTVNPNAPGRQEDQLQQVISNIMMSLINHAPAQGAQAPPGVTVFTSRGDDSGPRDGSALFNAIREVTQEASRAAMRQNAASTASTGSTAPSSTDAYNETLALLNTSQMSNMKLAEILVSIDFRTEGVLGDLVVLLANQFTLKDILDISYGKYACLDRIRRPLQMYLECNVLFGEDPSATEVDAGVKQISSEILNTLQSFVSGTRSRCGMDYSAALSTFIHQSVHKLLVVILDKSESAPDTFRMRLVRMFQKISREFLALNEKYSFNANSNFEEFAREIIEPLTSGIGQSYHEIVNTWIMNSIRRFMITFGPDASTESQIPASNSSQSNRTDASQKKTDEPKSSSPEPTRPARNNTGVRRRNFVEALGVNEALASGLTGTRSAPTLAAFARIAEQTSALLRNNAQPSDIPHPPTRNLREMVLGSDPWHNSVPPNWVPIIARDVQRQRRQAAQTPFSNAYLSGMPSKRRKIMTNGNPTLLESSKSALSEMLLQAISSANVKPVTNIEELKKDALQNSSLQTSFNKHMKNAIQERLQRDLDYCSERFPNSEKYFN</sequence>
<dbReference type="Pfam" id="PF00240">
    <property type="entry name" value="ubiquitin"/>
    <property type="match status" value="1"/>
</dbReference>
<dbReference type="GO" id="GO:0006325">
    <property type="term" value="P:chromatin organization"/>
    <property type="evidence" value="ECO:0007669"/>
    <property type="project" value="UniProtKB-KW"/>
</dbReference>
<dbReference type="GO" id="GO:0005634">
    <property type="term" value="C:nucleus"/>
    <property type="evidence" value="ECO:0007669"/>
    <property type="project" value="UniProtKB-SubCell"/>
</dbReference>
<feature type="compositionally biased region" description="Polar residues" evidence="12">
    <location>
        <begin position="1029"/>
        <end position="1046"/>
    </location>
</feature>
<feature type="compositionally biased region" description="Polar residues" evidence="12">
    <location>
        <begin position="1057"/>
        <end position="1071"/>
    </location>
</feature>
<dbReference type="PROSITE" id="PS50053">
    <property type="entry name" value="UBIQUITIN_2"/>
    <property type="match status" value="1"/>
</dbReference>
<evidence type="ECO:0000259" key="13">
    <source>
        <dbReference type="PROSITE" id="PS50053"/>
    </source>
</evidence>
<dbReference type="SMART" id="SM00213">
    <property type="entry name" value="UBQ"/>
    <property type="match status" value="1"/>
</dbReference>
<dbReference type="PANTHER" id="PTHR15204:SF0">
    <property type="entry name" value="LARGE PROLINE-RICH PROTEIN BAG6"/>
    <property type="match status" value="1"/>
</dbReference>
<feature type="compositionally biased region" description="Polar residues" evidence="12">
    <location>
        <begin position="635"/>
        <end position="646"/>
    </location>
</feature>
<accession>A0AAV2B5X0</accession>
<evidence type="ECO:0000256" key="2">
    <source>
        <dbReference type="ARBA" id="ARBA00004514"/>
    </source>
</evidence>
<name>A0AAV2B5X0_9ARAC</name>
<comment type="subcellular location">
    <subcellularLocation>
        <location evidence="2">Cytoplasm</location>
        <location evidence="2">Cytosol</location>
    </subcellularLocation>
    <subcellularLocation>
        <location evidence="1">Nucleus</location>
    </subcellularLocation>
    <subcellularLocation>
        <location evidence="3">Secreted</location>
        <location evidence="3">Extracellular exosome</location>
    </subcellularLocation>
</comment>
<keyword evidence="15" id="KW-1185">Reference proteome</keyword>
<reference evidence="14 15" key="1">
    <citation type="submission" date="2024-04" db="EMBL/GenBank/DDBJ databases">
        <authorList>
            <person name="Rising A."/>
            <person name="Reimegard J."/>
            <person name="Sonavane S."/>
            <person name="Akerstrom W."/>
            <person name="Nylinder S."/>
            <person name="Hedman E."/>
            <person name="Kallberg Y."/>
        </authorList>
    </citation>
    <scope>NUCLEOTIDE SEQUENCE [LARGE SCALE GENOMIC DNA]</scope>
</reference>
<feature type="compositionally biased region" description="Low complexity" evidence="12">
    <location>
        <begin position="561"/>
        <end position="571"/>
    </location>
</feature>
<feature type="region of interest" description="Disordered" evidence="12">
    <location>
        <begin position="300"/>
        <end position="406"/>
    </location>
</feature>
<feature type="region of interest" description="Disordered" evidence="12">
    <location>
        <begin position="598"/>
        <end position="664"/>
    </location>
</feature>
<gene>
    <name evidence="14" type="ORF">LARSCL_LOCUS17061</name>
</gene>
<evidence type="ECO:0000256" key="11">
    <source>
        <dbReference type="ARBA" id="ARBA00030033"/>
    </source>
</evidence>
<dbReference type="Proteomes" id="UP001497382">
    <property type="component" value="Unassembled WGS sequence"/>
</dbReference>
<feature type="region of interest" description="Disordered" evidence="12">
    <location>
        <begin position="518"/>
        <end position="572"/>
    </location>
</feature>
<feature type="compositionally biased region" description="Low complexity" evidence="12">
    <location>
        <begin position="527"/>
        <end position="546"/>
    </location>
</feature>
<dbReference type="GO" id="GO:0031593">
    <property type="term" value="F:polyubiquitin modification-dependent protein binding"/>
    <property type="evidence" value="ECO:0007669"/>
    <property type="project" value="TreeGrafter"/>
</dbReference>
<feature type="region of interest" description="Disordered" evidence="12">
    <location>
        <begin position="196"/>
        <end position="245"/>
    </location>
</feature>
<dbReference type="InterPro" id="IPR021925">
    <property type="entry name" value="BAG6"/>
</dbReference>
<dbReference type="GO" id="GO:0051787">
    <property type="term" value="F:misfolded protein binding"/>
    <property type="evidence" value="ECO:0007669"/>
    <property type="project" value="TreeGrafter"/>
</dbReference>
<feature type="region of interest" description="Disordered" evidence="12">
    <location>
        <begin position="1029"/>
        <end position="1074"/>
    </location>
</feature>
<feature type="compositionally biased region" description="Low complexity" evidence="12">
    <location>
        <begin position="602"/>
        <end position="634"/>
    </location>
</feature>
<feature type="region of interest" description="Disordered" evidence="12">
    <location>
        <begin position="72"/>
        <end position="95"/>
    </location>
</feature>
<feature type="compositionally biased region" description="Low complexity" evidence="12">
    <location>
        <begin position="78"/>
        <end position="94"/>
    </location>
</feature>
<dbReference type="PANTHER" id="PTHR15204">
    <property type="entry name" value="LARGE PROLINE-RICH PROTEIN BAG6"/>
    <property type="match status" value="1"/>
</dbReference>
<dbReference type="GO" id="GO:0036503">
    <property type="term" value="P:ERAD pathway"/>
    <property type="evidence" value="ECO:0007669"/>
    <property type="project" value="TreeGrafter"/>
</dbReference>
<dbReference type="Pfam" id="PF20960">
    <property type="entry name" value="Bag6_BAGS"/>
    <property type="match status" value="1"/>
</dbReference>
<evidence type="ECO:0000256" key="9">
    <source>
        <dbReference type="ARBA" id="ARBA00023186"/>
    </source>
</evidence>
<dbReference type="CDD" id="cd01809">
    <property type="entry name" value="Ubl_BAG6"/>
    <property type="match status" value="1"/>
</dbReference>
<evidence type="ECO:0000313" key="14">
    <source>
        <dbReference type="EMBL" id="CAL1291399.1"/>
    </source>
</evidence>
<evidence type="ECO:0000256" key="12">
    <source>
        <dbReference type="SAM" id="MobiDB-lite"/>
    </source>
</evidence>
<feature type="compositionally biased region" description="Polar residues" evidence="12">
    <location>
        <begin position="221"/>
        <end position="241"/>
    </location>
</feature>
<keyword evidence="8" id="KW-0156">Chromatin regulator</keyword>
<evidence type="ECO:0000256" key="7">
    <source>
        <dbReference type="ARBA" id="ARBA00022703"/>
    </source>
</evidence>
<evidence type="ECO:0000313" key="15">
    <source>
        <dbReference type="Proteomes" id="UP001497382"/>
    </source>
</evidence>
<proteinExistence type="predicted"/>
<feature type="compositionally biased region" description="Polar residues" evidence="12">
    <location>
        <begin position="196"/>
        <end position="210"/>
    </location>
</feature>
<evidence type="ECO:0000256" key="3">
    <source>
        <dbReference type="ARBA" id="ARBA00004550"/>
    </source>
</evidence>